<keyword evidence="4 8" id="KW-0812">Transmembrane</keyword>
<feature type="transmembrane region" description="Helical" evidence="8">
    <location>
        <begin position="32"/>
        <end position="51"/>
    </location>
</feature>
<comment type="subcellular location">
    <subcellularLocation>
        <location evidence="1">Cell membrane</location>
        <topology evidence="1">Multi-pass membrane protein</topology>
    </subcellularLocation>
</comment>
<evidence type="ECO:0000256" key="1">
    <source>
        <dbReference type="ARBA" id="ARBA00004651"/>
    </source>
</evidence>
<dbReference type="EMBL" id="FUEZ01000003">
    <property type="protein sequence ID" value="SPM39211.1"/>
    <property type="molecule type" value="Genomic_DNA"/>
</dbReference>
<feature type="transmembrane region" description="Helical" evidence="8">
    <location>
        <begin position="6"/>
        <end position="25"/>
    </location>
</feature>
<evidence type="ECO:0000256" key="5">
    <source>
        <dbReference type="ARBA" id="ARBA00022833"/>
    </source>
</evidence>
<comment type="similarity">
    <text evidence="2">Belongs to the ZIP transporter (TC 2.A.5) family.</text>
</comment>
<feature type="transmembrane region" description="Helical" evidence="8">
    <location>
        <begin position="57"/>
        <end position="82"/>
    </location>
</feature>
<feature type="transmembrane region" description="Helical" evidence="8">
    <location>
        <begin position="197"/>
        <end position="215"/>
    </location>
</feature>
<dbReference type="InterPro" id="IPR003689">
    <property type="entry name" value="ZIP"/>
</dbReference>
<gene>
    <name evidence="9" type="ORF">MNAB215_1393</name>
</gene>
<feature type="transmembrane region" description="Helical" evidence="8">
    <location>
        <begin position="227"/>
        <end position="245"/>
    </location>
</feature>
<evidence type="ECO:0000256" key="2">
    <source>
        <dbReference type="ARBA" id="ARBA00006939"/>
    </source>
</evidence>
<evidence type="ECO:0000256" key="4">
    <source>
        <dbReference type="ARBA" id="ARBA00022692"/>
    </source>
</evidence>
<proteinExistence type="inferred from homology"/>
<dbReference type="Pfam" id="PF02535">
    <property type="entry name" value="Zip"/>
    <property type="match status" value="1"/>
</dbReference>
<dbReference type="PANTHER" id="PTHR11040:SF211">
    <property type="entry name" value="ZINC TRANSPORTER ZIP11"/>
    <property type="match status" value="1"/>
</dbReference>
<evidence type="ECO:0000256" key="6">
    <source>
        <dbReference type="ARBA" id="ARBA00022989"/>
    </source>
</evidence>
<protein>
    <submittedName>
        <fullName evidence="9">Zinc transporter ZupT</fullName>
    </submittedName>
</protein>
<name>A0A2U3P635_9MYCO</name>
<keyword evidence="7 8" id="KW-0472">Membrane</keyword>
<keyword evidence="5" id="KW-0862">Zinc</keyword>
<accession>A0A2U3P635</accession>
<keyword evidence="10" id="KW-1185">Reference proteome</keyword>
<dbReference type="STRING" id="1841861.GCA_900157365_05596"/>
<feature type="transmembrane region" description="Helical" evidence="8">
    <location>
        <begin position="168"/>
        <end position="191"/>
    </location>
</feature>
<evidence type="ECO:0000256" key="7">
    <source>
        <dbReference type="ARBA" id="ARBA00023136"/>
    </source>
</evidence>
<dbReference type="GO" id="GO:0005385">
    <property type="term" value="F:zinc ion transmembrane transporter activity"/>
    <property type="evidence" value="ECO:0007669"/>
    <property type="project" value="TreeGrafter"/>
</dbReference>
<evidence type="ECO:0000313" key="9">
    <source>
        <dbReference type="EMBL" id="SPM39211.1"/>
    </source>
</evidence>
<evidence type="ECO:0000256" key="8">
    <source>
        <dbReference type="SAM" id="Phobius"/>
    </source>
</evidence>
<evidence type="ECO:0000256" key="3">
    <source>
        <dbReference type="ARBA" id="ARBA00022475"/>
    </source>
</evidence>
<feature type="non-terminal residue" evidence="9">
    <location>
        <position position="1"/>
    </location>
</feature>
<dbReference type="AlphaFoldDB" id="A0A2U3P635"/>
<organism evidence="9 10">
    <name type="scientific">Mycobacterium numidiamassiliense</name>
    <dbReference type="NCBI Taxonomy" id="1841861"/>
    <lineage>
        <taxon>Bacteria</taxon>
        <taxon>Bacillati</taxon>
        <taxon>Actinomycetota</taxon>
        <taxon>Actinomycetes</taxon>
        <taxon>Mycobacteriales</taxon>
        <taxon>Mycobacteriaceae</taxon>
        <taxon>Mycobacterium</taxon>
    </lineage>
</organism>
<reference evidence="9 10" key="1">
    <citation type="submission" date="2017-01" db="EMBL/GenBank/DDBJ databases">
        <authorList>
            <consortium name="Urmite Genomes"/>
        </authorList>
    </citation>
    <scope>NUCLEOTIDE SEQUENCE [LARGE SCALE GENOMIC DNA]</scope>
    <source>
        <strain evidence="9 10">AB215</strain>
    </source>
</reference>
<dbReference type="Proteomes" id="UP000240424">
    <property type="component" value="Unassembled WGS sequence"/>
</dbReference>
<keyword evidence="6 8" id="KW-1133">Transmembrane helix</keyword>
<dbReference type="GO" id="GO:0005886">
    <property type="term" value="C:plasma membrane"/>
    <property type="evidence" value="ECO:0007669"/>
    <property type="project" value="UniProtKB-SubCell"/>
</dbReference>
<sequence>VGRAVAVFVALGSFITTLLGGYAALRIGSYRNLVLGLAAGLMLGAVGFDLLPEALSAGSWVLSGIPAPLVAFVAGFLVLHIIEHTVGIHRGQTSDDADVVQTPAVGLLAASGLVAHSVMDGFAIGAAFQAGTGVGAVVAVAVIGHDFADGFNTYTITSLYGNDRRRALTLLAADAVAPVAGAALTLAVTIPHRLLDVYLGFFAGFLMYLASADVLPRAHTGRRTLATLACTIGAVLFMFVIVGLAS</sequence>
<evidence type="ECO:0000313" key="10">
    <source>
        <dbReference type="Proteomes" id="UP000240424"/>
    </source>
</evidence>
<dbReference type="PANTHER" id="PTHR11040">
    <property type="entry name" value="ZINC/IRON TRANSPORTER"/>
    <property type="match status" value="1"/>
</dbReference>
<keyword evidence="3" id="KW-1003">Cell membrane</keyword>